<evidence type="ECO:0000313" key="2">
    <source>
        <dbReference type="Proteomes" id="UP000254927"/>
    </source>
</evidence>
<dbReference type="Pfam" id="PF05159">
    <property type="entry name" value="Capsule_synth"/>
    <property type="match status" value="1"/>
</dbReference>
<dbReference type="GO" id="GO:0000271">
    <property type="term" value="P:polysaccharide biosynthetic process"/>
    <property type="evidence" value="ECO:0007669"/>
    <property type="project" value="InterPro"/>
</dbReference>
<organism evidence="1 2">
    <name type="scientific">Neisseria elongata</name>
    <dbReference type="NCBI Taxonomy" id="495"/>
    <lineage>
        <taxon>Bacteria</taxon>
        <taxon>Pseudomonadati</taxon>
        <taxon>Pseudomonadota</taxon>
        <taxon>Betaproteobacteria</taxon>
        <taxon>Neisseriales</taxon>
        <taxon>Neisseriaceae</taxon>
        <taxon>Neisseria</taxon>
    </lineage>
</organism>
<dbReference type="RefSeq" id="WP_074895178.1">
    <property type="nucleotide sequence ID" value="NZ_CP031252.1"/>
</dbReference>
<protein>
    <submittedName>
        <fullName evidence="1">Capsule polysaccharide modification protein</fullName>
    </submittedName>
</protein>
<dbReference type="EMBL" id="UGQW01000002">
    <property type="protein sequence ID" value="STZ68590.1"/>
    <property type="molecule type" value="Genomic_DNA"/>
</dbReference>
<proteinExistence type="predicted"/>
<gene>
    <name evidence="1" type="primary">lipB_2</name>
    <name evidence="1" type="ORF">NCTC10660_02117</name>
</gene>
<dbReference type="CDD" id="cd16441">
    <property type="entry name" value="beta_Kdo_transferase_KpsS"/>
    <property type="match status" value="1"/>
</dbReference>
<sequence length="406" mass="46915">MAGIKSNLHTLTDSADRILLLQGPVGHFFRDFARWLEQRGKQVFKINFNAGDEAFYPATIPNTHAYRGNTEDFPAFLAKFTTNNKIDTIACFGDTRHYHTVARQLAKNTEGIRFWAFEEGYFRPFFITLEQGGVNDFSPLPKEAGFFQTAYPRLAEQEYRKPPTVPGGFLPVAAAATRYYVAANLYRSRYPHYTHHRPFDLWHYIKLWSLSGIKRANYWLKDSRFAKRVESGEFGRFFVVPLQVFNDSQVRVHSDFSSVRNFLLHVLTSFFFHAPQNTSLLIKHHPMDRGFIDYSKVIKHFIKRHPKLKGRIHYVHDVPLPVFLRHGTGMVTLNSTSGISALVHNMPVITLGHANYDIPGLTFQGSLAEFWQRPIPPDAELFHAYRQYHMNVTQINGSYYSHVNLQ</sequence>
<name>A0A378U2B1_NEIEL</name>
<accession>A0A378U2B1</accession>
<reference evidence="1 2" key="1">
    <citation type="submission" date="2018-06" db="EMBL/GenBank/DDBJ databases">
        <authorList>
            <consortium name="Pathogen Informatics"/>
            <person name="Doyle S."/>
        </authorList>
    </citation>
    <scope>NUCLEOTIDE SEQUENCE [LARGE SCALE GENOMIC DNA]</scope>
    <source>
        <strain evidence="1 2">NCTC10660</strain>
    </source>
</reference>
<dbReference type="Proteomes" id="UP000254927">
    <property type="component" value="Unassembled WGS sequence"/>
</dbReference>
<evidence type="ECO:0000313" key="1">
    <source>
        <dbReference type="EMBL" id="STZ68590.1"/>
    </source>
</evidence>
<dbReference type="GO" id="GO:0015774">
    <property type="term" value="P:polysaccharide transport"/>
    <property type="evidence" value="ECO:0007669"/>
    <property type="project" value="InterPro"/>
</dbReference>
<dbReference type="GeneID" id="93353103"/>
<dbReference type="InterPro" id="IPR007833">
    <property type="entry name" value="Capsule_polysaccharide_synth"/>
</dbReference>
<dbReference type="AlphaFoldDB" id="A0A378U2B1"/>